<dbReference type="Gene3D" id="3.40.50.2000">
    <property type="entry name" value="Glycogen Phosphorylase B"/>
    <property type="match status" value="2"/>
</dbReference>
<sequence>MKILHIIDQFQPQMGYQETHLARQQIRNGHEVMVLSSDKPLGTLNLESSDHLNKEIKEGSHVEEGINVLRLPVRFEVSTFNKPWIKYLEKHVLEFQPDAIHVHGIVSLSSIRIARLKKKLNQTKIIFDDHMTSDALRGPWVLYFYKIFKLFFKSMILKNVDEFVAVTPETKSFMNNIYGIPLDRIKIIELGCDTVLFNRNQSIRSKLREKNGIKDNEIVFCYVGKIVNEKRVDIFIEAALNLLESDKKIKVLCLGANDPICLRSIMEKVNSSKFSNNFIFLPAVPNVELYKFYSMSDVGVWPKQCSMTVLEAMSCEIPVIISNKTGAPERVYDGFNGFFYRDGDVDDLKNKMTLFLDNEILKKMGKNANTTVQERDWSIISKKFEDLYR</sequence>
<dbReference type="PANTHER" id="PTHR45947">
    <property type="entry name" value="SULFOQUINOVOSYL TRANSFERASE SQD2"/>
    <property type="match status" value="1"/>
</dbReference>
<dbReference type="PATRIC" id="fig|2162.9.peg.265"/>
<evidence type="ECO:0000259" key="2">
    <source>
        <dbReference type="Pfam" id="PF13439"/>
    </source>
</evidence>
<dbReference type="EMBL" id="LN515531">
    <property type="protein sequence ID" value="CEA12617.1"/>
    <property type="molecule type" value="Genomic_DNA"/>
</dbReference>
<accession>A0A090I6G2</accession>
<name>A0A090I6G2_METFO</name>
<evidence type="ECO:0000313" key="3">
    <source>
        <dbReference type="EMBL" id="CEA12617.1"/>
    </source>
</evidence>
<evidence type="ECO:0000259" key="1">
    <source>
        <dbReference type="Pfam" id="PF00534"/>
    </source>
</evidence>
<dbReference type="KEGG" id="mfi:DSM1535_0253"/>
<gene>
    <name evidence="3" type="ORF">DSM1535_0253</name>
</gene>
<dbReference type="InterPro" id="IPR050194">
    <property type="entry name" value="Glycosyltransferase_grp1"/>
</dbReference>
<dbReference type="Pfam" id="PF13439">
    <property type="entry name" value="Glyco_transf_4"/>
    <property type="match status" value="1"/>
</dbReference>
<feature type="domain" description="Glycosyltransferase subfamily 4-like N-terminal" evidence="2">
    <location>
        <begin position="20"/>
        <end position="194"/>
    </location>
</feature>
<dbReference type="SUPFAM" id="SSF53756">
    <property type="entry name" value="UDP-Glycosyltransferase/glycogen phosphorylase"/>
    <property type="match status" value="1"/>
</dbReference>
<dbReference type="PANTHER" id="PTHR45947:SF3">
    <property type="entry name" value="SULFOQUINOVOSYL TRANSFERASE SQD2"/>
    <property type="match status" value="1"/>
</dbReference>
<dbReference type="AlphaFoldDB" id="A0A090I6G2"/>
<dbReference type="GO" id="GO:0016757">
    <property type="term" value="F:glycosyltransferase activity"/>
    <property type="evidence" value="ECO:0007669"/>
    <property type="project" value="InterPro"/>
</dbReference>
<protein>
    <submittedName>
        <fullName evidence="3">Glycosyltransferase</fullName>
    </submittedName>
</protein>
<feature type="domain" description="Glycosyl transferase family 1" evidence="1">
    <location>
        <begin position="205"/>
        <end position="368"/>
    </location>
</feature>
<organism evidence="3">
    <name type="scientific">Methanobacterium formicicum</name>
    <dbReference type="NCBI Taxonomy" id="2162"/>
    <lineage>
        <taxon>Archaea</taxon>
        <taxon>Methanobacteriati</taxon>
        <taxon>Methanobacteriota</taxon>
        <taxon>Methanomada group</taxon>
        <taxon>Methanobacteria</taxon>
        <taxon>Methanobacteriales</taxon>
        <taxon>Methanobacteriaceae</taxon>
        <taxon>Methanobacterium</taxon>
    </lineage>
</organism>
<dbReference type="Pfam" id="PF00534">
    <property type="entry name" value="Glycos_transf_1"/>
    <property type="match status" value="1"/>
</dbReference>
<keyword evidence="3" id="KW-0808">Transferase</keyword>
<proteinExistence type="predicted"/>
<dbReference type="InterPro" id="IPR028098">
    <property type="entry name" value="Glyco_trans_4-like_N"/>
</dbReference>
<dbReference type="RefSeq" id="WP_048071934.1">
    <property type="nucleotide sequence ID" value="NZ_JARVXG010000041.1"/>
</dbReference>
<dbReference type="CDD" id="cd03801">
    <property type="entry name" value="GT4_PimA-like"/>
    <property type="match status" value="1"/>
</dbReference>
<reference evidence="3" key="1">
    <citation type="submission" date="2014-08" db="EMBL/GenBank/DDBJ databases">
        <authorList>
            <person name="Wibberg D."/>
        </authorList>
    </citation>
    <scope>NUCLEOTIDE SEQUENCE</scope>
</reference>
<dbReference type="InterPro" id="IPR001296">
    <property type="entry name" value="Glyco_trans_1"/>
</dbReference>